<dbReference type="Pfam" id="PF00028">
    <property type="entry name" value="Cadherin"/>
    <property type="match status" value="1"/>
</dbReference>
<evidence type="ECO:0000259" key="10">
    <source>
        <dbReference type="PROSITE" id="PS50268"/>
    </source>
</evidence>
<evidence type="ECO:0000313" key="12">
    <source>
        <dbReference type="Proteomes" id="UP000660247"/>
    </source>
</evidence>
<dbReference type="CDD" id="cd11304">
    <property type="entry name" value="Cadherin_repeat"/>
    <property type="match status" value="1"/>
</dbReference>
<dbReference type="PANTHER" id="PTHR24028">
    <property type="entry name" value="CADHERIN-87A"/>
    <property type="match status" value="1"/>
</dbReference>
<dbReference type="PANTHER" id="PTHR24028:SF234">
    <property type="entry name" value="PROTOCADHERIN GAMMA-A3"/>
    <property type="match status" value="1"/>
</dbReference>
<dbReference type="InterPro" id="IPR002126">
    <property type="entry name" value="Cadherin-like_dom"/>
</dbReference>
<protein>
    <submittedName>
        <fullName evidence="11">PCDG1 protein</fullName>
    </submittedName>
</protein>
<keyword evidence="3" id="KW-0677">Repeat</keyword>
<dbReference type="EMBL" id="WEIS01045122">
    <property type="protein sequence ID" value="NWI66210.1"/>
    <property type="molecule type" value="Genomic_DNA"/>
</dbReference>
<evidence type="ECO:0000256" key="4">
    <source>
        <dbReference type="ARBA" id="ARBA00022837"/>
    </source>
</evidence>
<evidence type="ECO:0000256" key="8">
    <source>
        <dbReference type="ARBA" id="ARBA00023180"/>
    </source>
</evidence>
<dbReference type="InterPro" id="IPR015919">
    <property type="entry name" value="Cadherin-like_sf"/>
</dbReference>
<reference evidence="11" key="1">
    <citation type="submission" date="2019-10" db="EMBL/GenBank/DDBJ databases">
        <title>Bird 10,000 Genomes (B10K) Project - Family phase.</title>
        <authorList>
            <person name="Zhang G."/>
        </authorList>
    </citation>
    <scope>NUCLEOTIDE SEQUENCE</scope>
    <source>
        <strain evidence="11">B10K-DU-002-69</strain>
        <tissue evidence="11">Muscle</tissue>
    </source>
</reference>
<evidence type="ECO:0000313" key="11">
    <source>
        <dbReference type="EMBL" id="NWI66210.1"/>
    </source>
</evidence>
<keyword evidence="8" id="KW-0325">Glycoprotein</keyword>
<evidence type="ECO:0000256" key="5">
    <source>
        <dbReference type="ARBA" id="ARBA00022889"/>
    </source>
</evidence>
<evidence type="ECO:0000256" key="2">
    <source>
        <dbReference type="ARBA" id="ARBA00022692"/>
    </source>
</evidence>
<dbReference type="PROSITE" id="PS50268">
    <property type="entry name" value="CADHERIN_2"/>
    <property type="match status" value="1"/>
</dbReference>
<keyword evidence="2" id="KW-0812">Transmembrane</keyword>
<organism evidence="11 12">
    <name type="scientific">Todus mexicanus</name>
    <name type="common">Puerto Rican tody</name>
    <dbReference type="NCBI Taxonomy" id="135184"/>
    <lineage>
        <taxon>Eukaryota</taxon>
        <taxon>Metazoa</taxon>
        <taxon>Chordata</taxon>
        <taxon>Craniata</taxon>
        <taxon>Vertebrata</taxon>
        <taxon>Euteleostomi</taxon>
        <taxon>Archelosauria</taxon>
        <taxon>Archosauria</taxon>
        <taxon>Dinosauria</taxon>
        <taxon>Saurischia</taxon>
        <taxon>Theropoda</taxon>
        <taxon>Coelurosauria</taxon>
        <taxon>Aves</taxon>
        <taxon>Neognathae</taxon>
        <taxon>Neoaves</taxon>
        <taxon>Telluraves</taxon>
        <taxon>Coraciimorphae</taxon>
        <taxon>Coraciiformes</taxon>
        <taxon>Todidae</taxon>
        <taxon>Todus</taxon>
    </lineage>
</organism>
<feature type="non-terminal residue" evidence="11">
    <location>
        <position position="69"/>
    </location>
</feature>
<proteinExistence type="predicted"/>
<evidence type="ECO:0000256" key="9">
    <source>
        <dbReference type="PROSITE-ProRule" id="PRU00043"/>
    </source>
</evidence>
<dbReference type="SMART" id="SM00112">
    <property type="entry name" value="CA"/>
    <property type="match status" value="1"/>
</dbReference>
<dbReference type="AlphaFoldDB" id="A0A851DBT6"/>
<keyword evidence="6" id="KW-1133">Transmembrane helix</keyword>
<feature type="domain" description="Cadherin" evidence="10">
    <location>
        <begin position="1"/>
        <end position="60"/>
    </location>
</feature>
<dbReference type="FunFam" id="2.60.40.60:FF:000002">
    <property type="entry name" value="Protocadherin alpha 2"/>
    <property type="match status" value="1"/>
</dbReference>
<dbReference type="GO" id="GO:0007156">
    <property type="term" value="P:homophilic cell adhesion via plasma membrane adhesion molecules"/>
    <property type="evidence" value="ECO:0007669"/>
    <property type="project" value="InterPro"/>
</dbReference>
<evidence type="ECO:0000256" key="1">
    <source>
        <dbReference type="ARBA" id="ARBA00004167"/>
    </source>
</evidence>
<dbReference type="SUPFAM" id="SSF49313">
    <property type="entry name" value="Cadherin-like"/>
    <property type="match status" value="1"/>
</dbReference>
<keyword evidence="5" id="KW-0130">Cell adhesion</keyword>
<feature type="non-terminal residue" evidence="11">
    <location>
        <position position="1"/>
    </location>
</feature>
<dbReference type="OrthoDB" id="9990384at2759"/>
<evidence type="ECO:0000256" key="3">
    <source>
        <dbReference type="ARBA" id="ARBA00022737"/>
    </source>
</evidence>
<keyword evidence="4 9" id="KW-0106">Calcium</keyword>
<dbReference type="GO" id="GO:0005509">
    <property type="term" value="F:calcium ion binding"/>
    <property type="evidence" value="ECO:0007669"/>
    <property type="project" value="UniProtKB-UniRule"/>
</dbReference>
<evidence type="ECO:0000256" key="6">
    <source>
        <dbReference type="ARBA" id="ARBA00022989"/>
    </source>
</evidence>
<name>A0A851DBT6_TODME</name>
<keyword evidence="12" id="KW-1185">Reference proteome</keyword>
<keyword evidence="7" id="KW-0472">Membrane</keyword>
<dbReference type="GO" id="GO:0005886">
    <property type="term" value="C:plasma membrane"/>
    <property type="evidence" value="ECO:0007669"/>
    <property type="project" value="TreeGrafter"/>
</dbReference>
<dbReference type="Gene3D" id="2.60.40.60">
    <property type="entry name" value="Cadherins"/>
    <property type="match status" value="1"/>
</dbReference>
<accession>A0A851DBT6</accession>
<dbReference type="InterPro" id="IPR050174">
    <property type="entry name" value="Protocadherin/Cadherin-CA"/>
</dbReference>
<comment type="subcellular location">
    <subcellularLocation>
        <location evidence="1">Membrane</location>
        <topology evidence="1">Single-pass membrane protein</topology>
    </subcellularLocation>
</comment>
<dbReference type="Proteomes" id="UP000660247">
    <property type="component" value="Unassembled WGS sequence"/>
</dbReference>
<evidence type="ECO:0000256" key="7">
    <source>
        <dbReference type="ARBA" id="ARBA00023136"/>
    </source>
</evidence>
<sequence length="69" mass="7674">ATDPDEGMSGHVKYSFHKTSRRASELFHLDSETGEISVKDELDFEEISSYELEVQAHDGGALFDTAKVL</sequence>
<comment type="caution">
    <text evidence="11">The sequence shown here is derived from an EMBL/GenBank/DDBJ whole genome shotgun (WGS) entry which is preliminary data.</text>
</comment>
<gene>
    <name evidence="11" type="primary">Pcdhga1</name>
    <name evidence="11" type="ORF">TODMEX_R11063</name>
</gene>